<dbReference type="AlphaFoldDB" id="A0A9X0HKV5"/>
<evidence type="ECO:0000313" key="2">
    <source>
        <dbReference type="EMBL" id="KUG07774.1"/>
    </source>
</evidence>
<organism evidence="2 3">
    <name type="scientific">Solirubrum puertoriconensis</name>
    <dbReference type="NCBI Taxonomy" id="1751427"/>
    <lineage>
        <taxon>Bacteria</taxon>
        <taxon>Pseudomonadati</taxon>
        <taxon>Bacteroidota</taxon>
        <taxon>Cytophagia</taxon>
        <taxon>Cytophagales</taxon>
    </lineage>
</organism>
<reference evidence="2 3" key="1">
    <citation type="submission" date="2015-11" db="EMBL/GenBank/DDBJ databases">
        <title>Solirubrum puertoriconensis gen. nov. an environmental bacteria isolated in Puerto Rico.</title>
        <authorList>
            <person name="Cuebas-Irizarry M.F."/>
            <person name="Montalvo-Rodriguez R."/>
        </authorList>
    </citation>
    <scope>NUCLEOTIDE SEQUENCE [LARGE SCALE GENOMIC DNA]</scope>
    <source>
        <strain evidence="2 3">MC1A</strain>
    </source>
</reference>
<evidence type="ECO:0000256" key="1">
    <source>
        <dbReference type="SAM" id="Phobius"/>
    </source>
</evidence>
<accession>A0A9X0HKV5</accession>
<keyword evidence="1" id="KW-0472">Membrane</keyword>
<proteinExistence type="predicted"/>
<sequence>MEILSAVAWMLQLPFLWYAIARRRKGKPGPGTDYVILYVPLIAVTLCSGGMALAYLFAMLAEPAGYWVLLWLLPTIAGSVILPFIEPTVGASDNWKKKWLDE</sequence>
<gene>
    <name evidence="2" type="ORF">ASU33_15810</name>
</gene>
<feature type="transmembrane region" description="Helical" evidence="1">
    <location>
        <begin position="64"/>
        <end position="85"/>
    </location>
</feature>
<name>A0A9X0HKV5_SOLP1</name>
<comment type="caution">
    <text evidence="2">The sequence shown here is derived from an EMBL/GenBank/DDBJ whole genome shotgun (WGS) entry which is preliminary data.</text>
</comment>
<keyword evidence="1" id="KW-0812">Transmembrane</keyword>
<feature type="transmembrane region" description="Helical" evidence="1">
    <location>
        <begin position="6"/>
        <end position="22"/>
    </location>
</feature>
<keyword evidence="1" id="KW-1133">Transmembrane helix</keyword>
<keyword evidence="3" id="KW-1185">Reference proteome</keyword>
<dbReference type="Proteomes" id="UP000054223">
    <property type="component" value="Unassembled WGS sequence"/>
</dbReference>
<dbReference type="EMBL" id="LNAL01000007">
    <property type="protein sequence ID" value="KUG07774.1"/>
    <property type="molecule type" value="Genomic_DNA"/>
</dbReference>
<feature type="transmembrane region" description="Helical" evidence="1">
    <location>
        <begin position="34"/>
        <end position="58"/>
    </location>
</feature>
<evidence type="ECO:0000313" key="3">
    <source>
        <dbReference type="Proteomes" id="UP000054223"/>
    </source>
</evidence>
<protein>
    <submittedName>
        <fullName evidence="2">Uncharacterized protein</fullName>
    </submittedName>
</protein>